<evidence type="ECO:0000313" key="1">
    <source>
        <dbReference type="EMBL" id="KAH7946050.1"/>
    </source>
</evidence>
<dbReference type="Proteomes" id="UP000821865">
    <property type="component" value="Chromosome 6"/>
</dbReference>
<dbReference type="EMBL" id="CM023475">
    <property type="protein sequence ID" value="KAH7946050.1"/>
    <property type="molecule type" value="Genomic_DNA"/>
</dbReference>
<proteinExistence type="predicted"/>
<evidence type="ECO:0000313" key="2">
    <source>
        <dbReference type="Proteomes" id="UP000821865"/>
    </source>
</evidence>
<accession>A0ACB8CML3</accession>
<keyword evidence="2" id="KW-1185">Reference proteome</keyword>
<reference evidence="1" key="1">
    <citation type="submission" date="2020-05" db="EMBL/GenBank/DDBJ databases">
        <title>Large-scale comparative analyses of tick genomes elucidate their genetic diversity and vector capacities.</title>
        <authorList>
            <person name="Jia N."/>
            <person name="Wang J."/>
            <person name="Shi W."/>
            <person name="Du L."/>
            <person name="Sun Y."/>
            <person name="Zhan W."/>
            <person name="Jiang J."/>
            <person name="Wang Q."/>
            <person name="Zhang B."/>
            <person name="Ji P."/>
            <person name="Sakyi L.B."/>
            <person name="Cui X."/>
            <person name="Yuan T."/>
            <person name="Jiang B."/>
            <person name="Yang W."/>
            <person name="Lam T.T.-Y."/>
            <person name="Chang Q."/>
            <person name="Ding S."/>
            <person name="Wang X."/>
            <person name="Zhu J."/>
            <person name="Ruan X."/>
            <person name="Zhao L."/>
            <person name="Wei J."/>
            <person name="Que T."/>
            <person name="Du C."/>
            <person name="Cheng J."/>
            <person name="Dai P."/>
            <person name="Han X."/>
            <person name="Huang E."/>
            <person name="Gao Y."/>
            <person name="Liu J."/>
            <person name="Shao H."/>
            <person name="Ye R."/>
            <person name="Li L."/>
            <person name="Wei W."/>
            <person name="Wang X."/>
            <person name="Wang C."/>
            <person name="Yang T."/>
            <person name="Huo Q."/>
            <person name="Li W."/>
            <person name="Guo W."/>
            <person name="Chen H."/>
            <person name="Zhou L."/>
            <person name="Ni X."/>
            <person name="Tian J."/>
            <person name="Zhou Y."/>
            <person name="Sheng Y."/>
            <person name="Liu T."/>
            <person name="Pan Y."/>
            <person name="Xia L."/>
            <person name="Li J."/>
            <person name="Zhao F."/>
            <person name="Cao W."/>
        </authorList>
    </citation>
    <scope>NUCLEOTIDE SEQUENCE</scope>
    <source>
        <strain evidence="1">Dsil-2018</strain>
    </source>
</reference>
<comment type="caution">
    <text evidence="1">The sequence shown here is derived from an EMBL/GenBank/DDBJ whole genome shotgun (WGS) entry which is preliminary data.</text>
</comment>
<protein>
    <submittedName>
        <fullName evidence="1">Uncharacterized protein</fullName>
    </submittedName>
</protein>
<sequence length="318" mass="34962">MNTQGYRSETEVVFRETEAPYSENTTRRKIAKALSSSSSRCKDDDDEPQLCRIIGGAPVDAGVFEWNVALRRILPGRRIGNHFCGGTLLSHQWVVTAAHCVDSGITPSEIAIILHGNHSNYTRPEAEVLSPDAIHYHFYNGVSRDVALLHIEQTMHGVEILSRVTPLCLPSQNADFVGAYCVITGSGIQNDGTQPRTLRYVPMPVLQPEYCARFVGERAVAEGMMCAGQLGKQQGACFGDSGGPLQCTFDHHVWFLAGVISRGDCYRTHQLPLVLTSASALAQWILHVIGDSHVQNPLWNAAPNVLNQVTAPQLYWKL</sequence>
<name>A0ACB8CML3_DERSI</name>
<organism evidence="1 2">
    <name type="scientific">Dermacentor silvarum</name>
    <name type="common">Tick</name>
    <dbReference type="NCBI Taxonomy" id="543639"/>
    <lineage>
        <taxon>Eukaryota</taxon>
        <taxon>Metazoa</taxon>
        <taxon>Ecdysozoa</taxon>
        <taxon>Arthropoda</taxon>
        <taxon>Chelicerata</taxon>
        <taxon>Arachnida</taxon>
        <taxon>Acari</taxon>
        <taxon>Parasitiformes</taxon>
        <taxon>Ixodida</taxon>
        <taxon>Ixodoidea</taxon>
        <taxon>Ixodidae</taxon>
        <taxon>Rhipicephalinae</taxon>
        <taxon>Dermacentor</taxon>
    </lineage>
</organism>
<gene>
    <name evidence="1" type="ORF">HPB49_019676</name>
</gene>